<dbReference type="InterPro" id="IPR002516">
    <property type="entry name" value="Glyco_trans_11"/>
</dbReference>
<dbReference type="GO" id="GO:0005975">
    <property type="term" value="P:carbohydrate metabolic process"/>
    <property type="evidence" value="ECO:0007669"/>
    <property type="project" value="InterPro"/>
</dbReference>
<gene>
    <name evidence="3" type="ORF">GZH47_08345</name>
</gene>
<dbReference type="KEGG" id="prz:GZH47_08345"/>
<evidence type="ECO:0000256" key="2">
    <source>
        <dbReference type="ARBA" id="ARBA00022679"/>
    </source>
</evidence>
<sequence>MLSYCEYLAIKKANPEEDCYIENLIYSISQCNEVICQWNGYELEKIFGIKPRNIKEICTEEQWDEIIKSVTESEFWKKNWNYPVWITKAFQQSAIDLVNIRGDFEDPSSPKMFEGERNIKSMLRDTYLGNLLERFIYKSRSQQYINKKNEVNRLFIKSSENLFTGQRLAFKYRGNRIEEIDQEIRSTFVFPALEDEKNLEMERIINNCNAVAIHARRGDMLGYNAPLYKFGYFKRAVRYIKAKVDDPVFIFFCDPGSVEWCRENERVFGLNFSKDKVLFTDWNKGEESFRDMQLMSFCKHAIITNSSFGWWGAFLNDNPNKITCSPNITINTTHHF</sequence>
<keyword evidence="2 3" id="KW-0808">Transferase</keyword>
<dbReference type="PANTHER" id="PTHR11927:SF9">
    <property type="entry name" value="L-FUCOSYLTRANSFERASE"/>
    <property type="match status" value="1"/>
</dbReference>
<keyword evidence="4" id="KW-1185">Reference proteome</keyword>
<organism evidence="3 4">
    <name type="scientific">Paenibacillus rhizovicinus</name>
    <dbReference type="NCBI Taxonomy" id="2704463"/>
    <lineage>
        <taxon>Bacteria</taxon>
        <taxon>Bacillati</taxon>
        <taxon>Bacillota</taxon>
        <taxon>Bacilli</taxon>
        <taxon>Bacillales</taxon>
        <taxon>Paenibacillaceae</taxon>
        <taxon>Paenibacillus</taxon>
    </lineage>
</organism>
<evidence type="ECO:0000313" key="4">
    <source>
        <dbReference type="Proteomes" id="UP000479114"/>
    </source>
</evidence>
<name>A0A6C0PBE0_9BACL</name>
<dbReference type="GO" id="GO:0016020">
    <property type="term" value="C:membrane"/>
    <property type="evidence" value="ECO:0007669"/>
    <property type="project" value="InterPro"/>
</dbReference>
<evidence type="ECO:0000256" key="1">
    <source>
        <dbReference type="ARBA" id="ARBA00022676"/>
    </source>
</evidence>
<dbReference type="Pfam" id="PF01531">
    <property type="entry name" value="Glyco_transf_11"/>
    <property type="match status" value="1"/>
</dbReference>
<dbReference type="PANTHER" id="PTHR11927">
    <property type="entry name" value="GALACTOSIDE 2-L-FUCOSYLTRANSFERASE"/>
    <property type="match status" value="1"/>
</dbReference>
<accession>A0A6C0PBE0</accession>
<dbReference type="CDD" id="cd11301">
    <property type="entry name" value="Fut1_Fut2_like"/>
    <property type="match status" value="1"/>
</dbReference>
<keyword evidence="1 3" id="KW-0328">Glycosyltransferase</keyword>
<proteinExistence type="predicted"/>
<dbReference type="GO" id="GO:0008107">
    <property type="term" value="F:galactoside 2-alpha-L-fucosyltransferase activity"/>
    <property type="evidence" value="ECO:0007669"/>
    <property type="project" value="InterPro"/>
</dbReference>
<protein>
    <submittedName>
        <fullName evidence="3">Alpha-1,2-fucosyltransferase</fullName>
    </submittedName>
</protein>
<dbReference type="EMBL" id="CP048286">
    <property type="protein sequence ID" value="QHW34983.1"/>
    <property type="molecule type" value="Genomic_DNA"/>
</dbReference>
<dbReference type="AlphaFoldDB" id="A0A6C0PBE0"/>
<reference evidence="3 4" key="1">
    <citation type="submission" date="2020-02" db="EMBL/GenBank/DDBJ databases">
        <title>Paenibacillus sp. nov., isolated from rhizosphere soil of tomato.</title>
        <authorList>
            <person name="Weon H.-Y."/>
            <person name="Lee S.A."/>
        </authorList>
    </citation>
    <scope>NUCLEOTIDE SEQUENCE [LARGE SCALE GENOMIC DNA]</scope>
    <source>
        <strain evidence="3 4">14171R-81</strain>
    </source>
</reference>
<evidence type="ECO:0000313" key="3">
    <source>
        <dbReference type="EMBL" id="QHW34983.1"/>
    </source>
</evidence>
<dbReference type="Proteomes" id="UP000479114">
    <property type="component" value="Chromosome"/>
</dbReference>